<feature type="compositionally biased region" description="Polar residues" evidence="1">
    <location>
        <begin position="1"/>
        <end position="10"/>
    </location>
</feature>
<organism evidence="3">
    <name type="scientific">Fagus sylvatica</name>
    <name type="common">Beechnut</name>
    <dbReference type="NCBI Taxonomy" id="28930"/>
    <lineage>
        <taxon>Eukaryota</taxon>
        <taxon>Viridiplantae</taxon>
        <taxon>Streptophyta</taxon>
        <taxon>Embryophyta</taxon>
        <taxon>Tracheophyta</taxon>
        <taxon>Spermatophyta</taxon>
        <taxon>Magnoliopsida</taxon>
        <taxon>eudicotyledons</taxon>
        <taxon>Gunneridae</taxon>
        <taxon>Pentapetalae</taxon>
        <taxon>rosids</taxon>
        <taxon>fabids</taxon>
        <taxon>Fagales</taxon>
        <taxon>Fagaceae</taxon>
        <taxon>Fagus</taxon>
    </lineage>
</organism>
<proteinExistence type="predicted"/>
<keyword evidence="2" id="KW-0812">Transmembrane</keyword>
<accession>A0A2N9G8Q3</accession>
<name>A0A2N9G8Q3_FAGSY</name>
<gene>
    <name evidence="3" type="ORF">FSB_LOCUS23722</name>
</gene>
<sequence>MGWPRSTVNPCRSRPGQRDPRHGLGSPSPIPTVWITRADSAWRERPTPRPGLSRSGPADLGLDERDPRHGLRRPRPNGLFPLRIRSRRRWGLRWVTIGGGLLCIWDLLLGLCLKLV</sequence>
<feature type="region of interest" description="Disordered" evidence="1">
    <location>
        <begin position="1"/>
        <end position="78"/>
    </location>
</feature>
<evidence type="ECO:0000256" key="1">
    <source>
        <dbReference type="SAM" id="MobiDB-lite"/>
    </source>
</evidence>
<dbReference type="EMBL" id="OIVN01001609">
    <property type="protein sequence ID" value="SPC95840.1"/>
    <property type="molecule type" value="Genomic_DNA"/>
</dbReference>
<reference evidence="3" key="1">
    <citation type="submission" date="2018-02" db="EMBL/GenBank/DDBJ databases">
        <authorList>
            <person name="Cohen D.B."/>
            <person name="Kent A.D."/>
        </authorList>
    </citation>
    <scope>NUCLEOTIDE SEQUENCE</scope>
</reference>
<keyword evidence="2" id="KW-1133">Transmembrane helix</keyword>
<keyword evidence="2" id="KW-0472">Membrane</keyword>
<protein>
    <submittedName>
        <fullName evidence="3">Uncharacterized protein</fullName>
    </submittedName>
</protein>
<evidence type="ECO:0000313" key="3">
    <source>
        <dbReference type="EMBL" id="SPC95840.1"/>
    </source>
</evidence>
<dbReference type="AlphaFoldDB" id="A0A2N9G8Q3"/>
<evidence type="ECO:0000256" key="2">
    <source>
        <dbReference type="SAM" id="Phobius"/>
    </source>
</evidence>
<feature type="transmembrane region" description="Helical" evidence="2">
    <location>
        <begin position="90"/>
        <end position="111"/>
    </location>
</feature>